<evidence type="ECO:0000259" key="2">
    <source>
        <dbReference type="Pfam" id="PF08044"/>
    </source>
</evidence>
<feature type="domain" description="DUF1707" evidence="2">
    <location>
        <begin position="14"/>
        <end position="66"/>
    </location>
</feature>
<dbReference type="Pfam" id="PF08044">
    <property type="entry name" value="DUF1707"/>
    <property type="match status" value="1"/>
</dbReference>
<dbReference type="RefSeq" id="WP_378200923.1">
    <property type="nucleotide sequence ID" value="NZ_JBHLZP010000086.1"/>
</dbReference>
<accession>A0ABV5YH59</accession>
<protein>
    <submittedName>
        <fullName evidence="3">DUF1707 domain-containing protein</fullName>
    </submittedName>
</protein>
<evidence type="ECO:0000313" key="4">
    <source>
        <dbReference type="Proteomes" id="UP001589627"/>
    </source>
</evidence>
<dbReference type="EMBL" id="JBHLZP010000086">
    <property type="protein sequence ID" value="MFB9833387.1"/>
    <property type="molecule type" value="Genomic_DNA"/>
</dbReference>
<dbReference type="Proteomes" id="UP001589627">
    <property type="component" value="Unassembled WGS sequence"/>
</dbReference>
<evidence type="ECO:0000313" key="3">
    <source>
        <dbReference type="EMBL" id="MFB9833387.1"/>
    </source>
</evidence>
<feature type="region of interest" description="Disordered" evidence="1">
    <location>
        <begin position="1"/>
        <end position="22"/>
    </location>
</feature>
<organism evidence="3 4">
    <name type="scientific">Actinoallomurus acaciae</name>
    <dbReference type="NCBI Taxonomy" id="502577"/>
    <lineage>
        <taxon>Bacteria</taxon>
        <taxon>Bacillati</taxon>
        <taxon>Actinomycetota</taxon>
        <taxon>Actinomycetes</taxon>
        <taxon>Streptosporangiales</taxon>
        <taxon>Thermomonosporaceae</taxon>
        <taxon>Actinoallomurus</taxon>
    </lineage>
</organism>
<dbReference type="InterPro" id="IPR012551">
    <property type="entry name" value="DUF1707_SHOCT-like"/>
</dbReference>
<name>A0ABV5YH59_9ACTN</name>
<dbReference type="PANTHER" id="PTHR40763:SF4">
    <property type="entry name" value="DUF1707 DOMAIN-CONTAINING PROTEIN"/>
    <property type="match status" value="1"/>
</dbReference>
<dbReference type="PANTHER" id="PTHR40763">
    <property type="entry name" value="MEMBRANE PROTEIN-RELATED"/>
    <property type="match status" value="1"/>
</dbReference>
<gene>
    <name evidence="3" type="ORF">ACFFNX_14425</name>
</gene>
<proteinExistence type="predicted"/>
<keyword evidence="4" id="KW-1185">Reference proteome</keyword>
<evidence type="ECO:0000256" key="1">
    <source>
        <dbReference type="SAM" id="MobiDB-lite"/>
    </source>
</evidence>
<comment type="caution">
    <text evidence="3">The sequence shown here is derived from an EMBL/GenBank/DDBJ whole genome shotgun (WGS) entry which is preliminary data.</text>
</comment>
<sequence>MEPYREASSPAPSMRASDQERDATVQRLQVAFAEGRLADVEFDERMRAALAARTHGDLDVLLTDLPAATAPAAPRPAATVPGRMPKPGRHAVAYKNSVRYAGRWRVPGTFRVLIYKGSGVIDLRAAELTEPVTVIHAVAYKSDIEIIVPPGIRVEVNGFGVTRDEEWTGDLPADAPIVHVRALAYKGLVETRTMPRR</sequence>
<reference evidence="3 4" key="1">
    <citation type="submission" date="2024-09" db="EMBL/GenBank/DDBJ databases">
        <authorList>
            <person name="Sun Q."/>
            <person name="Mori K."/>
        </authorList>
    </citation>
    <scope>NUCLEOTIDE SEQUENCE [LARGE SCALE GENOMIC DNA]</scope>
    <source>
        <strain evidence="3 4">TBRC 0563</strain>
    </source>
</reference>